<comment type="caution">
    <text evidence="2">The sequence shown here is derived from an EMBL/GenBank/DDBJ whole genome shotgun (WGS) entry which is preliminary data.</text>
</comment>
<keyword evidence="3" id="KW-1185">Reference proteome</keyword>
<proteinExistence type="predicted"/>
<feature type="compositionally biased region" description="Basic residues" evidence="1">
    <location>
        <begin position="144"/>
        <end position="153"/>
    </location>
</feature>
<dbReference type="AlphaFoldDB" id="A0A1Y2H4I4"/>
<accession>A0A1Y2H4I4</accession>
<protein>
    <submittedName>
        <fullName evidence="2">Uncharacterized protein</fullName>
    </submittedName>
</protein>
<dbReference type="EMBL" id="MCFL01000182">
    <property type="protein sequence ID" value="ORZ29459.1"/>
    <property type="molecule type" value="Genomic_DNA"/>
</dbReference>
<feature type="compositionally biased region" description="Low complexity" evidence="1">
    <location>
        <begin position="112"/>
        <end position="127"/>
    </location>
</feature>
<reference evidence="2 3" key="1">
    <citation type="submission" date="2016-07" db="EMBL/GenBank/DDBJ databases">
        <title>Pervasive Adenine N6-methylation of Active Genes in Fungi.</title>
        <authorList>
            <consortium name="DOE Joint Genome Institute"/>
            <person name="Mondo S.J."/>
            <person name="Dannebaum R.O."/>
            <person name="Kuo R.C."/>
            <person name="Labutti K."/>
            <person name="Haridas S."/>
            <person name="Kuo A."/>
            <person name="Salamov A."/>
            <person name="Ahrendt S.R."/>
            <person name="Lipzen A."/>
            <person name="Sullivan W."/>
            <person name="Andreopoulos W.B."/>
            <person name="Clum A."/>
            <person name="Lindquist E."/>
            <person name="Daum C."/>
            <person name="Ramamoorthy G.K."/>
            <person name="Gryganskyi A."/>
            <person name="Culley D."/>
            <person name="Magnuson J.K."/>
            <person name="James T.Y."/>
            <person name="O'Malley M.A."/>
            <person name="Stajich J.E."/>
            <person name="Spatafora J.W."/>
            <person name="Visel A."/>
            <person name="Grigoriev I.V."/>
        </authorList>
    </citation>
    <scope>NUCLEOTIDE SEQUENCE [LARGE SCALE GENOMIC DNA]</scope>
    <source>
        <strain evidence="2 3">PL171</strain>
    </source>
</reference>
<gene>
    <name evidence="2" type="ORF">BCR44DRAFT_325287</name>
</gene>
<feature type="region of interest" description="Disordered" evidence="1">
    <location>
        <begin position="61"/>
        <end position="195"/>
    </location>
</feature>
<evidence type="ECO:0000313" key="3">
    <source>
        <dbReference type="Proteomes" id="UP000193411"/>
    </source>
</evidence>
<sequence length="289" mass="32703">MSEVGTAIPGIPGAVVQVVLAVVRAVNLAVDLAVVVHRIATPRAVLASVQGAVHIAVRCRSPSRSRHDIKGHRQKRSASRSRSGSRSRSRSCTQSRNRLQNHSWSRSRSRGRTTSNRTRTISRSPCHLLRRHRLLPRFPPRFRPFLKPKRPSPRRGVLLPSPSRLHNPSASHRRSRSRSPYQVRGSGRFRSRTRSPSRGCYALHYRHATKNRSVGIQIHHVTFRAQTQPQASVTDVRVSTSKGSSQFDREKTYKAYEQELAGHVRPGHFLALLAEQWNDHLPHKLQHLA</sequence>
<feature type="compositionally biased region" description="Low complexity" evidence="1">
    <location>
        <begin position="90"/>
        <end position="104"/>
    </location>
</feature>
<feature type="compositionally biased region" description="Basic residues" evidence="1">
    <location>
        <begin position="61"/>
        <end position="89"/>
    </location>
</feature>
<organism evidence="2 3">
    <name type="scientific">Catenaria anguillulae PL171</name>
    <dbReference type="NCBI Taxonomy" id="765915"/>
    <lineage>
        <taxon>Eukaryota</taxon>
        <taxon>Fungi</taxon>
        <taxon>Fungi incertae sedis</taxon>
        <taxon>Blastocladiomycota</taxon>
        <taxon>Blastocladiomycetes</taxon>
        <taxon>Blastocladiales</taxon>
        <taxon>Catenariaceae</taxon>
        <taxon>Catenaria</taxon>
    </lineage>
</organism>
<evidence type="ECO:0000256" key="1">
    <source>
        <dbReference type="SAM" id="MobiDB-lite"/>
    </source>
</evidence>
<dbReference type="Proteomes" id="UP000193411">
    <property type="component" value="Unassembled WGS sequence"/>
</dbReference>
<evidence type="ECO:0000313" key="2">
    <source>
        <dbReference type="EMBL" id="ORZ29459.1"/>
    </source>
</evidence>
<name>A0A1Y2H4I4_9FUNG</name>